<gene>
    <name evidence="1" type="ORF">ACJEBI_20445</name>
</gene>
<proteinExistence type="predicted"/>
<dbReference type="Proteomes" id="UP001623041">
    <property type="component" value="Unassembled WGS sequence"/>
</dbReference>
<protein>
    <submittedName>
        <fullName evidence="1">Uncharacterized protein</fullName>
    </submittedName>
</protein>
<dbReference type="RefSeq" id="WP_406582334.1">
    <property type="nucleotide sequence ID" value="NZ_JBJHQH010000017.1"/>
</dbReference>
<evidence type="ECO:0000313" key="2">
    <source>
        <dbReference type="Proteomes" id="UP001623041"/>
    </source>
</evidence>
<dbReference type="EMBL" id="JBJHQH010000017">
    <property type="protein sequence ID" value="MFK9093836.1"/>
    <property type="molecule type" value="Genomic_DNA"/>
</dbReference>
<reference evidence="1 2" key="1">
    <citation type="submission" date="2024-11" db="EMBL/GenBank/DDBJ databases">
        <authorList>
            <person name="Lucas J.A."/>
        </authorList>
    </citation>
    <scope>NUCLEOTIDE SEQUENCE [LARGE SCALE GENOMIC DNA]</scope>
    <source>
        <strain evidence="1 2">Z 5.4</strain>
    </source>
</reference>
<evidence type="ECO:0000313" key="1">
    <source>
        <dbReference type="EMBL" id="MFK9093836.1"/>
    </source>
</evidence>
<accession>A0ABW8RKA9</accession>
<organism evidence="1 2">
    <name type="scientific">Bacillus salipaludis</name>
    <dbReference type="NCBI Taxonomy" id="2547811"/>
    <lineage>
        <taxon>Bacteria</taxon>
        <taxon>Bacillati</taxon>
        <taxon>Bacillota</taxon>
        <taxon>Bacilli</taxon>
        <taxon>Bacillales</taxon>
        <taxon>Bacillaceae</taxon>
        <taxon>Bacillus</taxon>
    </lineage>
</organism>
<keyword evidence="2" id="KW-1185">Reference proteome</keyword>
<comment type="caution">
    <text evidence="1">The sequence shown here is derived from an EMBL/GenBank/DDBJ whole genome shotgun (WGS) entry which is preliminary data.</text>
</comment>
<sequence length="52" mass="5907">MNRVYVITPLNDIHSTISLIAVPINRLVKMAANPVLNKFPPANKEKNCRDLY</sequence>
<name>A0ABW8RKA9_9BACI</name>